<keyword evidence="2 4" id="KW-0479">Metal-binding</keyword>
<evidence type="ECO:0008006" key="8">
    <source>
        <dbReference type="Google" id="ProtNLM"/>
    </source>
</evidence>
<keyword evidence="6" id="KW-0812">Transmembrane</keyword>
<organism evidence="7">
    <name type="scientific">Setaria italica</name>
    <name type="common">Foxtail millet</name>
    <name type="synonym">Panicum italicum</name>
    <dbReference type="NCBI Taxonomy" id="4555"/>
    <lineage>
        <taxon>Eukaryota</taxon>
        <taxon>Viridiplantae</taxon>
        <taxon>Streptophyta</taxon>
        <taxon>Embryophyta</taxon>
        <taxon>Tracheophyta</taxon>
        <taxon>Spermatophyta</taxon>
        <taxon>Magnoliopsida</taxon>
        <taxon>Liliopsida</taxon>
        <taxon>Poales</taxon>
        <taxon>Poaceae</taxon>
        <taxon>PACMAD clade</taxon>
        <taxon>Panicoideae</taxon>
        <taxon>Panicodae</taxon>
        <taxon>Paniceae</taxon>
        <taxon>Cenchrinae</taxon>
        <taxon>Setaria</taxon>
    </lineage>
</organism>
<dbReference type="GO" id="GO:0005506">
    <property type="term" value="F:iron ion binding"/>
    <property type="evidence" value="ECO:0007669"/>
    <property type="project" value="InterPro"/>
</dbReference>
<dbReference type="InterPro" id="IPR017972">
    <property type="entry name" value="Cyt_P450_CS"/>
</dbReference>
<evidence type="ECO:0000256" key="1">
    <source>
        <dbReference type="ARBA" id="ARBA00010617"/>
    </source>
</evidence>
<dbReference type="PROSITE" id="PS00086">
    <property type="entry name" value="CYTOCHROME_P450"/>
    <property type="match status" value="1"/>
</dbReference>
<dbReference type="PRINTS" id="PR00385">
    <property type="entry name" value="P450"/>
</dbReference>
<dbReference type="PANTHER" id="PTHR47955:SF21">
    <property type="entry name" value="OS06G0642300 PROTEIN"/>
    <property type="match status" value="1"/>
</dbReference>
<keyword evidence="3 4" id="KW-0408">Iron</keyword>
<keyword evidence="5" id="KW-0503">Monooxygenase</keyword>
<dbReference type="STRING" id="4555.A0A368PKM7"/>
<keyword evidence="6" id="KW-0472">Membrane</keyword>
<dbReference type="InterPro" id="IPR036396">
    <property type="entry name" value="Cyt_P450_sf"/>
</dbReference>
<dbReference type="InterPro" id="IPR002401">
    <property type="entry name" value="Cyt_P450_E_grp-I"/>
</dbReference>
<dbReference type="EMBL" id="CM003528">
    <property type="protein sequence ID" value="RCV06337.1"/>
    <property type="molecule type" value="Genomic_DNA"/>
</dbReference>
<reference evidence="7" key="1">
    <citation type="journal article" date="2012" name="Nat. Biotechnol.">
        <title>Reference genome sequence of the model plant Setaria.</title>
        <authorList>
            <person name="Bennetzen J.L."/>
            <person name="Schmutz J."/>
            <person name="Wang H."/>
            <person name="Percifield R."/>
            <person name="Hawkins J."/>
            <person name="Pontaroli A.C."/>
            <person name="Estep M."/>
            <person name="Feng L."/>
            <person name="Vaughn J.N."/>
            <person name="Grimwood J."/>
            <person name="Jenkins J."/>
            <person name="Barry K."/>
            <person name="Lindquist E."/>
            <person name="Hellsten U."/>
            <person name="Deshpande S."/>
            <person name="Wang X."/>
            <person name="Wu X."/>
            <person name="Mitros T."/>
            <person name="Triplett J."/>
            <person name="Yang X."/>
            <person name="Ye C.Y."/>
            <person name="Mauro-Herrera M."/>
            <person name="Wang L."/>
            <person name="Li P."/>
            <person name="Sharma M."/>
            <person name="Sharma R."/>
            <person name="Ronald P.C."/>
            <person name="Panaud O."/>
            <person name="Kellogg E.A."/>
            <person name="Brutnell T.P."/>
            <person name="Doust A.N."/>
            <person name="Tuskan G.A."/>
            <person name="Rokhsar D."/>
            <person name="Devos K.M."/>
        </authorList>
    </citation>
    <scope>NUCLEOTIDE SEQUENCE [LARGE SCALE GENOMIC DNA]</scope>
    <source>
        <strain evidence="7">Yugu1</strain>
    </source>
</reference>
<evidence type="ECO:0000256" key="3">
    <source>
        <dbReference type="ARBA" id="ARBA00023004"/>
    </source>
</evidence>
<dbReference type="GO" id="GO:0004497">
    <property type="term" value="F:monooxygenase activity"/>
    <property type="evidence" value="ECO:0007669"/>
    <property type="project" value="UniProtKB-KW"/>
</dbReference>
<dbReference type="PRINTS" id="PR00463">
    <property type="entry name" value="EP450I"/>
</dbReference>
<dbReference type="OrthoDB" id="1470350at2759"/>
<name>A0A368PKM7_SETIT</name>
<dbReference type="InterPro" id="IPR001128">
    <property type="entry name" value="Cyt_P450"/>
</dbReference>
<comment type="cofactor">
    <cofactor evidence="4">
        <name>heme</name>
        <dbReference type="ChEBI" id="CHEBI:30413"/>
    </cofactor>
</comment>
<evidence type="ECO:0000256" key="6">
    <source>
        <dbReference type="SAM" id="Phobius"/>
    </source>
</evidence>
<gene>
    <name evidence="7" type="ORF">SETIT_1G155000v2</name>
</gene>
<dbReference type="AlphaFoldDB" id="A0A368PKM7"/>
<keyword evidence="4 5" id="KW-0349">Heme</keyword>
<accession>A0A368PKM7</accession>
<dbReference type="PANTHER" id="PTHR47955">
    <property type="entry name" value="CYTOCHROME P450 FAMILY 71 PROTEIN"/>
    <property type="match status" value="1"/>
</dbReference>
<evidence type="ECO:0000256" key="4">
    <source>
        <dbReference type="PIRSR" id="PIRSR602401-1"/>
    </source>
</evidence>
<dbReference type="GO" id="GO:0020037">
    <property type="term" value="F:heme binding"/>
    <property type="evidence" value="ECO:0007669"/>
    <property type="project" value="InterPro"/>
</dbReference>
<evidence type="ECO:0000256" key="5">
    <source>
        <dbReference type="RuleBase" id="RU000461"/>
    </source>
</evidence>
<evidence type="ECO:0000313" key="7">
    <source>
        <dbReference type="EMBL" id="RCV06337.1"/>
    </source>
</evidence>
<reference evidence="7" key="2">
    <citation type="submission" date="2015-07" db="EMBL/GenBank/DDBJ databases">
        <authorList>
            <person name="Noorani M."/>
        </authorList>
    </citation>
    <scope>NUCLEOTIDE SEQUENCE</scope>
    <source>
        <strain evidence="7">Yugu1</strain>
    </source>
</reference>
<dbReference type="SUPFAM" id="SSF48264">
    <property type="entry name" value="Cytochrome P450"/>
    <property type="match status" value="1"/>
</dbReference>
<dbReference type="GO" id="GO:0016705">
    <property type="term" value="F:oxidoreductase activity, acting on paired donors, with incorporation or reduction of molecular oxygen"/>
    <property type="evidence" value="ECO:0007669"/>
    <property type="project" value="InterPro"/>
</dbReference>
<dbReference type="Gene3D" id="1.10.630.10">
    <property type="entry name" value="Cytochrome P450"/>
    <property type="match status" value="1"/>
</dbReference>
<sequence>MQPILNLGTKDPFLVVYSGFCVLLALLTHVLLRAGRKKLARRPPPGPWQLPVIGSLHHLLRRGPPHRTLRDLSARHGPVMLLRICERAAVAVSSEEAAREVLGRGGHDIAFEQLPGIDELSRHGQGVVLAPYGGHWRLLRRILVTELLGARRVEAFRRVREDEAARLVSSAASAPPGAPVDVDALLEAFVAGSAVRAIFGDRLPEADTAAFLRMLKKGQDPSSLFDLRDLFPSSRLVRMLPRNRVFRLVDDILRQHEERRAAGEEDDSEQNMIDVLLRVQKEGDMRVALTHGVIRAMLIDVFGAALDASTTVVQWAMAELVANPKVMEKAQLEIRHAMAGRARVDESALSHLHYLKAVIKVTLRQHPPGPFFPRVCSDDREIQGYHMPKGTIAIINAWAISRDPKYWEDPDKFSPERFEGDCSFDYKGFDFEFIPFGAGRRMCPGLTFAHANIELALASLLYHFDWKLPCGEARGIGHD</sequence>
<proteinExistence type="inferred from homology"/>
<dbReference type="Pfam" id="PF00067">
    <property type="entry name" value="p450"/>
    <property type="match status" value="1"/>
</dbReference>
<evidence type="ECO:0000256" key="2">
    <source>
        <dbReference type="ARBA" id="ARBA00022723"/>
    </source>
</evidence>
<protein>
    <recommendedName>
        <fullName evidence="8">Cytochrome P450</fullName>
    </recommendedName>
</protein>
<comment type="similarity">
    <text evidence="1 5">Belongs to the cytochrome P450 family.</text>
</comment>
<feature type="binding site" description="axial binding residue" evidence="4">
    <location>
        <position position="443"/>
    </location>
    <ligand>
        <name>heme</name>
        <dbReference type="ChEBI" id="CHEBI:30413"/>
    </ligand>
    <ligandPart>
        <name>Fe</name>
        <dbReference type="ChEBI" id="CHEBI:18248"/>
    </ligandPart>
</feature>
<keyword evidence="5" id="KW-0560">Oxidoreductase</keyword>
<feature type="transmembrane region" description="Helical" evidence="6">
    <location>
        <begin position="12"/>
        <end position="32"/>
    </location>
</feature>
<keyword evidence="6" id="KW-1133">Transmembrane helix</keyword>